<dbReference type="Pfam" id="PF00027">
    <property type="entry name" value="cNMP_binding"/>
    <property type="match status" value="1"/>
</dbReference>
<dbReference type="InterPro" id="IPR000595">
    <property type="entry name" value="cNMP-bd_dom"/>
</dbReference>
<dbReference type="OrthoDB" id="758145at2"/>
<keyword evidence="3" id="KW-1185">Reference proteome</keyword>
<dbReference type="GO" id="GO:0003700">
    <property type="term" value="F:DNA-binding transcription factor activity"/>
    <property type="evidence" value="ECO:0007669"/>
    <property type="project" value="TreeGrafter"/>
</dbReference>
<dbReference type="PANTHER" id="PTHR24567">
    <property type="entry name" value="CRP FAMILY TRANSCRIPTIONAL REGULATORY PROTEIN"/>
    <property type="match status" value="1"/>
</dbReference>
<dbReference type="PROSITE" id="PS50042">
    <property type="entry name" value="CNMP_BINDING_3"/>
    <property type="match status" value="1"/>
</dbReference>
<sequence length="193" mass="22331">MNSLVAFIQHIIPITKAEAIDIANSFEYKEINKGEFIVREGKISDDYYFFEKGLLRTYLYDIEGNEVTTDFYTSNSIVFEVTSFFQRVPSQVNIQAITDCQGYRFSYQQLNSLFHNKPAFRDFGRAILVKEFIASKKRTISMINQTAEQRYKALLQSNSEIIMNAPLKHIASYLGITDSTLSRIRKDVAKNEY</sequence>
<feature type="domain" description="Cyclic nucleotide-binding" evidence="1">
    <location>
        <begin position="7"/>
        <end position="114"/>
    </location>
</feature>
<comment type="caution">
    <text evidence="2">The sequence shown here is derived from an EMBL/GenBank/DDBJ whole genome shotgun (WGS) entry which is preliminary data.</text>
</comment>
<dbReference type="SUPFAM" id="SSF51206">
    <property type="entry name" value="cAMP-binding domain-like"/>
    <property type="match status" value="1"/>
</dbReference>
<dbReference type="EMBL" id="AQRA01000006">
    <property type="protein sequence ID" value="EZH73340.1"/>
    <property type="molecule type" value="Genomic_DNA"/>
</dbReference>
<gene>
    <name evidence="2" type="ORF">ATO12_20275</name>
</gene>
<accession>A0A023BTM9</accession>
<dbReference type="GO" id="GO:0005829">
    <property type="term" value="C:cytosol"/>
    <property type="evidence" value="ECO:0007669"/>
    <property type="project" value="TreeGrafter"/>
</dbReference>
<dbReference type="AlphaFoldDB" id="A0A023BTM9"/>
<dbReference type="RefSeq" id="WP_034243373.1">
    <property type="nucleotide sequence ID" value="NZ_AQRA01000006.1"/>
</dbReference>
<dbReference type="Gene3D" id="2.60.120.10">
    <property type="entry name" value="Jelly Rolls"/>
    <property type="match status" value="1"/>
</dbReference>
<dbReference type="Proteomes" id="UP000023541">
    <property type="component" value="Unassembled WGS sequence"/>
</dbReference>
<dbReference type="InterPro" id="IPR018490">
    <property type="entry name" value="cNMP-bd_dom_sf"/>
</dbReference>
<proteinExistence type="predicted"/>
<organism evidence="2 3">
    <name type="scientific">Aquimarina atlantica</name>
    <dbReference type="NCBI Taxonomy" id="1317122"/>
    <lineage>
        <taxon>Bacteria</taxon>
        <taxon>Pseudomonadati</taxon>
        <taxon>Bacteroidota</taxon>
        <taxon>Flavobacteriia</taxon>
        <taxon>Flavobacteriales</taxon>
        <taxon>Flavobacteriaceae</taxon>
        <taxon>Aquimarina</taxon>
    </lineage>
</organism>
<dbReference type="InterPro" id="IPR050397">
    <property type="entry name" value="Env_Response_Regulators"/>
</dbReference>
<dbReference type="PANTHER" id="PTHR24567:SF76">
    <property type="entry name" value="CYCLIC NUCLEOTIDE-BINDING DOMAIN PROTEIN"/>
    <property type="match status" value="1"/>
</dbReference>
<dbReference type="eggNOG" id="COG0664">
    <property type="taxonomic scope" value="Bacteria"/>
</dbReference>
<name>A0A023BTM9_9FLAO</name>
<reference evidence="2 3" key="1">
    <citation type="submission" date="2014-04" db="EMBL/GenBank/DDBJ databases">
        <title>Aquimarina sp. 22II-S11-z7 Genome Sequencing.</title>
        <authorList>
            <person name="Lai Q."/>
        </authorList>
    </citation>
    <scope>NUCLEOTIDE SEQUENCE [LARGE SCALE GENOMIC DNA]</scope>
    <source>
        <strain evidence="2 3">22II-S11-z7</strain>
    </source>
</reference>
<protein>
    <recommendedName>
        <fullName evidence="1">Cyclic nucleotide-binding domain-containing protein</fullName>
    </recommendedName>
</protein>
<evidence type="ECO:0000259" key="1">
    <source>
        <dbReference type="PROSITE" id="PS50042"/>
    </source>
</evidence>
<dbReference type="CDD" id="cd00038">
    <property type="entry name" value="CAP_ED"/>
    <property type="match status" value="1"/>
</dbReference>
<evidence type="ECO:0000313" key="3">
    <source>
        <dbReference type="Proteomes" id="UP000023541"/>
    </source>
</evidence>
<dbReference type="InterPro" id="IPR014710">
    <property type="entry name" value="RmlC-like_jellyroll"/>
</dbReference>
<dbReference type="STRING" id="1317122.ATO12_20275"/>
<evidence type="ECO:0000313" key="2">
    <source>
        <dbReference type="EMBL" id="EZH73340.1"/>
    </source>
</evidence>